<proteinExistence type="inferred from homology"/>
<dbReference type="EMBL" id="CP097510">
    <property type="protein sequence ID" value="URE41415.1"/>
    <property type="molecule type" value="Genomic_DNA"/>
</dbReference>
<dbReference type="GO" id="GO:0016020">
    <property type="term" value="C:membrane"/>
    <property type="evidence" value="ECO:0007669"/>
    <property type="project" value="UniProtKB-SubCell"/>
</dbReference>
<evidence type="ECO:0000256" key="6">
    <source>
        <dbReference type="ARBA" id="ARBA00022692"/>
    </source>
</evidence>
<evidence type="ECO:0000256" key="13">
    <source>
        <dbReference type="ARBA" id="ARBA00024209"/>
    </source>
</evidence>
<evidence type="ECO:0000313" key="18">
    <source>
        <dbReference type="EMBL" id="URE41415.1"/>
    </source>
</evidence>
<comment type="similarity">
    <text evidence="13">Belongs to the RING-type zinc finger family. ATL subfamily.</text>
</comment>
<evidence type="ECO:0000256" key="4">
    <source>
        <dbReference type="ARBA" id="ARBA00012483"/>
    </source>
</evidence>
<dbReference type="PROSITE" id="PS50089">
    <property type="entry name" value="ZF_RING_2"/>
    <property type="match status" value="1"/>
</dbReference>
<dbReference type="EC" id="2.3.2.27" evidence="4"/>
<accession>A0A9E7HWT2</accession>
<dbReference type="SMART" id="SM00184">
    <property type="entry name" value="RING"/>
    <property type="match status" value="1"/>
</dbReference>
<evidence type="ECO:0000259" key="17">
    <source>
        <dbReference type="PROSITE" id="PS50089"/>
    </source>
</evidence>
<dbReference type="PANTHER" id="PTHR45768:SF18">
    <property type="entry name" value="RING-H2 FINGER PROTEIN ATL47-RELATED"/>
    <property type="match status" value="1"/>
</dbReference>
<dbReference type="AlphaFoldDB" id="A0A9E7HWT2"/>
<evidence type="ECO:0000256" key="10">
    <source>
        <dbReference type="ARBA" id="ARBA00022833"/>
    </source>
</evidence>
<evidence type="ECO:0000256" key="14">
    <source>
        <dbReference type="PROSITE-ProRule" id="PRU00175"/>
    </source>
</evidence>
<feature type="domain" description="RING-type" evidence="17">
    <location>
        <begin position="123"/>
        <end position="165"/>
    </location>
</feature>
<evidence type="ECO:0000256" key="5">
    <source>
        <dbReference type="ARBA" id="ARBA00022679"/>
    </source>
</evidence>
<dbReference type="InterPro" id="IPR013083">
    <property type="entry name" value="Znf_RING/FYVE/PHD"/>
</dbReference>
<feature type="compositionally biased region" description="Polar residues" evidence="15">
    <location>
        <begin position="565"/>
        <end position="577"/>
    </location>
</feature>
<evidence type="ECO:0000256" key="9">
    <source>
        <dbReference type="ARBA" id="ARBA00022786"/>
    </source>
</evidence>
<comment type="subcellular location">
    <subcellularLocation>
        <location evidence="2">Membrane</location>
        <topology evidence="2">Single-pass membrane protein</topology>
    </subcellularLocation>
</comment>
<evidence type="ECO:0000256" key="12">
    <source>
        <dbReference type="ARBA" id="ARBA00023136"/>
    </source>
</evidence>
<name>A0A9E7HWT2_9LILI</name>
<dbReference type="SUPFAM" id="SSF57850">
    <property type="entry name" value="RING/U-box"/>
    <property type="match status" value="1"/>
</dbReference>
<evidence type="ECO:0000256" key="8">
    <source>
        <dbReference type="ARBA" id="ARBA00022771"/>
    </source>
</evidence>
<evidence type="ECO:0000256" key="16">
    <source>
        <dbReference type="SAM" id="Phobius"/>
    </source>
</evidence>
<evidence type="ECO:0000256" key="1">
    <source>
        <dbReference type="ARBA" id="ARBA00000900"/>
    </source>
</evidence>
<organism evidence="18 19">
    <name type="scientific">Musa troglodytarum</name>
    <name type="common">fe'i banana</name>
    <dbReference type="NCBI Taxonomy" id="320322"/>
    <lineage>
        <taxon>Eukaryota</taxon>
        <taxon>Viridiplantae</taxon>
        <taxon>Streptophyta</taxon>
        <taxon>Embryophyta</taxon>
        <taxon>Tracheophyta</taxon>
        <taxon>Spermatophyta</taxon>
        <taxon>Magnoliopsida</taxon>
        <taxon>Liliopsida</taxon>
        <taxon>Zingiberales</taxon>
        <taxon>Musaceae</taxon>
        <taxon>Musa</taxon>
    </lineage>
</organism>
<keyword evidence="7" id="KW-0479">Metal-binding</keyword>
<feature type="compositionally biased region" description="Low complexity" evidence="15">
    <location>
        <begin position="544"/>
        <end position="555"/>
    </location>
</feature>
<comment type="pathway">
    <text evidence="3">Protein modification; protein ubiquitination.</text>
</comment>
<keyword evidence="11 16" id="KW-1133">Transmembrane helix</keyword>
<dbReference type="GO" id="GO:0061630">
    <property type="term" value="F:ubiquitin protein ligase activity"/>
    <property type="evidence" value="ECO:0007669"/>
    <property type="project" value="UniProtKB-EC"/>
</dbReference>
<evidence type="ECO:0000313" key="19">
    <source>
        <dbReference type="Proteomes" id="UP001055439"/>
    </source>
</evidence>
<dbReference type="GO" id="GO:0008270">
    <property type="term" value="F:zinc ion binding"/>
    <property type="evidence" value="ECO:0007669"/>
    <property type="project" value="UniProtKB-KW"/>
</dbReference>
<gene>
    <name evidence="18" type="ORF">MUK42_13924</name>
</gene>
<evidence type="ECO:0000256" key="15">
    <source>
        <dbReference type="SAM" id="MobiDB-lite"/>
    </source>
</evidence>
<keyword evidence="6 16" id="KW-0812">Transmembrane</keyword>
<comment type="catalytic activity">
    <reaction evidence="1">
        <text>S-ubiquitinyl-[E2 ubiquitin-conjugating enzyme]-L-cysteine + [acceptor protein]-L-lysine = [E2 ubiquitin-conjugating enzyme]-L-cysteine + N(6)-ubiquitinyl-[acceptor protein]-L-lysine.</text>
        <dbReference type="EC" id="2.3.2.27"/>
    </reaction>
</comment>
<keyword evidence="8 14" id="KW-0863">Zinc-finger</keyword>
<keyword evidence="9" id="KW-0833">Ubl conjugation pathway</keyword>
<sequence>MEVVSPPHLSSPYLNKFHRGSVPSGSSPGSRMSPAVLFIIVVLAVVLFISGLLHFILRCCIWKRHPRPSSSRAAPELSGSDALQRQLQQLFHLHDSGVDQALIDALPVFLYKDVVGSKEPLDCAVCLCEFDGEAELRLLPVCGHAFHVSCIDTWLLSNSTCPLCRGSLFLEGMAIEDPVFVLGDSTEEGEASPAERAAADEGDEIAADRRRVFHVRLGKFRNLGNGNVGGDCNEDNSIAIGSVRREEGETSSSSLTARRCISMGSYQYVVADAQLQVALKSCSALRNGDGRGIRGTDARGNCTGNEAVEGKRLSIGSRHESFSVSKVWLWSNKKGKVSMSSDTSAWDTNLPWKTVGVAEAEKLEVLLVLWPRALVLLMLHVDSTSSARSKSEGPTSTACAVEGAAVDVLVAAAAAVLLCPTRKNKTGNTAPKIAAVDAHVPDKSLPIEPKRPSSSVFSASSLAGIRPLRSPISPHEKSGKEISSHLDNGNEIRYKLLLTESRSNSSPLCVTSTEWGSIPSLLPSNTVSTVYPLSNFISGRWPETAAENAETTTSSAERRQHWRQPHQQSLLDQNNKRMSLVMQHRKAKKEQNTHLQMKRLKQSCTHPARSAQE</sequence>
<dbReference type="OrthoDB" id="8062037at2759"/>
<dbReference type="Proteomes" id="UP001055439">
    <property type="component" value="Chromosome 8"/>
</dbReference>
<evidence type="ECO:0000256" key="3">
    <source>
        <dbReference type="ARBA" id="ARBA00004906"/>
    </source>
</evidence>
<evidence type="ECO:0000256" key="7">
    <source>
        <dbReference type="ARBA" id="ARBA00022723"/>
    </source>
</evidence>
<feature type="region of interest" description="Disordered" evidence="15">
    <location>
        <begin position="544"/>
        <end position="613"/>
    </location>
</feature>
<dbReference type="GO" id="GO:0031625">
    <property type="term" value="F:ubiquitin protein ligase binding"/>
    <property type="evidence" value="ECO:0007669"/>
    <property type="project" value="TreeGrafter"/>
</dbReference>
<evidence type="ECO:0000256" key="2">
    <source>
        <dbReference type="ARBA" id="ARBA00004167"/>
    </source>
</evidence>
<keyword evidence="19" id="KW-1185">Reference proteome</keyword>
<feature type="transmembrane region" description="Helical" evidence="16">
    <location>
        <begin position="35"/>
        <end position="57"/>
    </location>
</feature>
<dbReference type="Gene3D" id="3.30.40.10">
    <property type="entry name" value="Zinc/RING finger domain, C3HC4 (zinc finger)"/>
    <property type="match status" value="1"/>
</dbReference>
<keyword evidence="12 16" id="KW-0472">Membrane</keyword>
<dbReference type="Pfam" id="PF13639">
    <property type="entry name" value="zf-RING_2"/>
    <property type="match status" value="1"/>
</dbReference>
<keyword evidence="5" id="KW-0808">Transferase</keyword>
<dbReference type="InterPro" id="IPR001841">
    <property type="entry name" value="Znf_RING"/>
</dbReference>
<keyword evidence="10" id="KW-0862">Zinc</keyword>
<reference evidence="18" key="1">
    <citation type="submission" date="2022-05" db="EMBL/GenBank/DDBJ databases">
        <title>The Musa troglodytarum L. genome provides insights into the mechanism of non-climacteric behaviour and enrichment of carotenoids.</title>
        <authorList>
            <person name="Wang J."/>
        </authorList>
    </citation>
    <scope>NUCLEOTIDE SEQUENCE</scope>
    <source>
        <tissue evidence="18">Leaf</tissue>
    </source>
</reference>
<dbReference type="CDD" id="cd16461">
    <property type="entry name" value="RING-H2_EL5-like"/>
    <property type="match status" value="1"/>
</dbReference>
<protein>
    <recommendedName>
        <fullName evidence="4">RING-type E3 ubiquitin transferase</fullName>
        <ecNumber evidence="4">2.3.2.27</ecNumber>
    </recommendedName>
</protein>
<evidence type="ECO:0000256" key="11">
    <source>
        <dbReference type="ARBA" id="ARBA00022989"/>
    </source>
</evidence>
<dbReference type="PANTHER" id="PTHR45768">
    <property type="entry name" value="E3 UBIQUITIN-PROTEIN LIGASE RNF13-LIKE"/>
    <property type="match status" value="1"/>
</dbReference>
<dbReference type="FunFam" id="3.30.40.10:FF:000231">
    <property type="entry name" value="RING-H2 finger protein ATL46"/>
    <property type="match status" value="1"/>
</dbReference>